<gene>
    <name evidence="1" type="ORF">AWB67_06259</name>
</gene>
<dbReference type="AlphaFoldDB" id="A0A158KP37"/>
<keyword evidence="2" id="KW-1185">Reference proteome</keyword>
<organism evidence="1 2">
    <name type="scientific">Caballeronia terrestris</name>
    <dbReference type="NCBI Taxonomy" id="1226301"/>
    <lineage>
        <taxon>Bacteria</taxon>
        <taxon>Pseudomonadati</taxon>
        <taxon>Pseudomonadota</taxon>
        <taxon>Betaproteobacteria</taxon>
        <taxon>Burkholderiales</taxon>
        <taxon>Burkholderiaceae</taxon>
        <taxon>Caballeronia</taxon>
    </lineage>
</organism>
<sequence length="184" mass="21013">MQTSIAAPETAHPITVSVMASPSFIGGRREHLLLVAKTCRQRLISERSKHFSQTKGVRNTYVTGFTPNSWIIYYGCYIYERSIVINKCIVTDFANLNILMILMRASHRTTRSYPNQPKLSWHLIPDFYCHEPKFGRACALRMQSARPIGRIVVDLGYAGEPSDTAISRDKRFDDRFPAWVRSGE</sequence>
<reference evidence="1" key="1">
    <citation type="submission" date="2016-01" db="EMBL/GenBank/DDBJ databases">
        <authorList>
            <person name="Peeters C."/>
        </authorList>
    </citation>
    <scope>NUCLEOTIDE SEQUENCE [LARGE SCALE GENOMIC DNA]</scope>
    <source>
        <strain evidence="1">LMG 22937</strain>
    </source>
</reference>
<evidence type="ECO:0000313" key="1">
    <source>
        <dbReference type="EMBL" id="SAL82908.1"/>
    </source>
</evidence>
<comment type="caution">
    <text evidence="1">The sequence shown here is derived from an EMBL/GenBank/DDBJ whole genome shotgun (WGS) entry which is preliminary data.</text>
</comment>
<name>A0A158KP37_9BURK</name>
<proteinExistence type="predicted"/>
<dbReference type="EMBL" id="FCOL02000085">
    <property type="protein sequence ID" value="SAL82908.1"/>
    <property type="molecule type" value="Genomic_DNA"/>
</dbReference>
<evidence type="ECO:0000313" key="2">
    <source>
        <dbReference type="Proteomes" id="UP000054925"/>
    </source>
</evidence>
<dbReference type="Proteomes" id="UP000054925">
    <property type="component" value="Unassembled WGS sequence"/>
</dbReference>
<protein>
    <submittedName>
        <fullName evidence="1">Uncharacterized protein</fullName>
    </submittedName>
</protein>
<accession>A0A158KP37</accession>